<keyword evidence="3" id="KW-1185">Reference proteome</keyword>
<dbReference type="EMBL" id="CP001874">
    <property type="protein sequence ID" value="ADG89972.1"/>
    <property type="molecule type" value="Genomic_DNA"/>
</dbReference>
<protein>
    <recommendedName>
        <fullName evidence="4">DUF2812 domain-containing protein</fullName>
    </recommendedName>
</protein>
<dbReference type="HOGENOM" id="CLU_1155476_0_0_11"/>
<reference evidence="2 3" key="1">
    <citation type="submission" date="2010-01" db="EMBL/GenBank/DDBJ databases">
        <title>The complete genome of Thermobispora bispora DSM 43833.</title>
        <authorList>
            <consortium name="US DOE Joint Genome Institute (JGI-PGF)"/>
            <person name="Lucas S."/>
            <person name="Copeland A."/>
            <person name="Lapidus A."/>
            <person name="Glavina del Rio T."/>
            <person name="Dalin E."/>
            <person name="Tice H."/>
            <person name="Bruce D."/>
            <person name="Goodwin L."/>
            <person name="Pitluck S."/>
            <person name="Kyrpides N."/>
            <person name="Mavromatis K."/>
            <person name="Ivanova N."/>
            <person name="Mikhailova N."/>
            <person name="Chertkov O."/>
            <person name="Brettin T."/>
            <person name="Detter J.C."/>
            <person name="Han C."/>
            <person name="Larimer F."/>
            <person name="Land M."/>
            <person name="Hauser L."/>
            <person name="Markowitz V."/>
            <person name="Cheng J.-F."/>
            <person name="Hugenholtz P."/>
            <person name="Woyke T."/>
            <person name="Wu D."/>
            <person name="Jando M."/>
            <person name="Schneider S."/>
            <person name="Klenk H.-P."/>
            <person name="Eisen J.A."/>
        </authorList>
    </citation>
    <scope>NUCLEOTIDE SEQUENCE [LARGE SCALE GENOMIC DNA]</scope>
    <source>
        <strain evidence="3">ATCC 19993 / DSM 43833 / CBS 139.67 / JCM 10125 / KCTC 9307 / NBRC 14880 / R51</strain>
    </source>
</reference>
<dbReference type="OrthoDB" id="4337585at2"/>
<dbReference type="STRING" id="469371.Tbis_3282"/>
<keyword evidence="1" id="KW-1133">Transmembrane helix</keyword>
<dbReference type="eggNOG" id="ENOG5033GBR">
    <property type="taxonomic scope" value="Bacteria"/>
</dbReference>
<accession>D6Y910</accession>
<feature type="transmembrane region" description="Helical" evidence="1">
    <location>
        <begin position="187"/>
        <end position="210"/>
    </location>
</feature>
<dbReference type="KEGG" id="tbi:Tbis_3282"/>
<feature type="transmembrane region" description="Helical" evidence="1">
    <location>
        <begin position="222"/>
        <end position="245"/>
    </location>
</feature>
<keyword evidence="1" id="KW-0472">Membrane</keyword>
<name>D6Y910_THEBD</name>
<gene>
    <name evidence="2" type="ordered locus">Tbis_3282</name>
</gene>
<evidence type="ECO:0008006" key="4">
    <source>
        <dbReference type="Google" id="ProtNLM"/>
    </source>
</evidence>
<keyword evidence="1" id="KW-0812">Transmembrane</keyword>
<evidence type="ECO:0000256" key="1">
    <source>
        <dbReference type="SAM" id="Phobius"/>
    </source>
</evidence>
<dbReference type="AlphaFoldDB" id="D6Y910"/>
<evidence type="ECO:0000313" key="3">
    <source>
        <dbReference type="Proteomes" id="UP000006640"/>
    </source>
</evidence>
<proteinExistence type="predicted"/>
<sequence>MSGTYFDELYFDELAVRLREAGVPAERIVATVDDLRAYLADSGGDPEEEFGPAAAFAEHLVATTDHADGGTATGERWTWTAGIFTDQQRLNEFGEQGWEVQGIDRLGRFVCTRDPEHPQRWEYRREVVTPTGRDALTQRLAPEGWEPCGTWFCYAYYKRPHAALVGPEAKIGDPPPRPGRRLFFSPALYGFAAVAFTAAVALGLSSLAVLDRAGLDDDDGPSTLLGMAVGALSALVVIGAIAAIAELIHRRRRRR</sequence>
<organism evidence="2 3">
    <name type="scientific">Thermobispora bispora (strain ATCC 19993 / DSM 43833 / CBS 139.67 / JCM 10125 / KCTC 9307 / NBRC 14880 / R51)</name>
    <dbReference type="NCBI Taxonomy" id="469371"/>
    <lineage>
        <taxon>Bacteria</taxon>
        <taxon>Bacillati</taxon>
        <taxon>Actinomycetota</taxon>
        <taxon>Actinomycetes</taxon>
        <taxon>Streptosporangiales</taxon>
        <taxon>Streptosporangiaceae</taxon>
        <taxon>Thermobispora</taxon>
    </lineage>
</organism>
<dbReference type="Proteomes" id="UP000006640">
    <property type="component" value="Chromosome"/>
</dbReference>
<evidence type="ECO:0000313" key="2">
    <source>
        <dbReference type="EMBL" id="ADG89972.1"/>
    </source>
</evidence>
<dbReference type="RefSeq" id="WP_013133505.1">
    <property type="nucleotide sequence ID" value="NC_014165.1"/>
</dbReference>